<evidence type="ECO:0000313" key="2">
    <source>
        <dbReference type="Proteomes" id="UP000754883"/>
    </source>
</evidence>
<accession>A0A9N9U287</accession>
<dbReference type="PANTHER" id="PTHR21310:SF37">
    <property type="entry name" value="AMINOGLYCOSIDE PHOSPHOTRANSFERASE DOMAIN-CONTAINING PROTEIN"/>
    <property type="match status" value="1"/>
</dbReference>
<name>A0A9N9U287_9HYPO</name>
<dbReference type="AlphaFoldDB" id="A0A9N9U287"/>
<dbReference type="Proteomes" id="UP000754883">
    <property type="component" value="Unassembled WGS sequence"/>
</dbReference>
<keyword evidence="2" id="KW-1185">Reference proteome</keyword>
<evidence type="ECO:0008006" key="3">
    <source>
        <dbReference type="Google" id="ProtNLM"/>
    </source>
</evidence>
<dbReference type="InterPro" id="IPR051678">
    <property type="entry name" value="AGP_Transferase"/>
</dbReference>
<protein>
    <recommendedName>
        <fullName evidence="3">Aminoglycoside phosphotransferase domain-containing protein</fullName>
    </recommendedName>
</protein>
<gene>
    <name evidence="1" type="ORF">CBYS24578_00016232</name>
</gene>
<reference evidence="2" key="1">
    <citation type="submission" date="2019-06" db="EMBL/GenBank/DDBJ databases">
        <authorList>
            <person name="Broberg M."/>
        </authorList>
    </citation>
    <scope>NUCLEOTIDE SEQUENCE [LARGE SCALE GENOMIC DNA]</scope>
</reference>
<organism evidence="1 2">
    <name type="scientific">Clonostachys byssicola</name>
    <dbReference type="NCBI Taxonomy" id="160290"/>
    <lineage>
        <taxon>Eukaryota</taxon>
        <taxon>Fungi</taxon>
        <taxon>Dikarya</taxon>
        <taxon>Ascomycota</taxon>
        <taxon>Pezizomycotina</taxon>
        <taxon>Sordariomycetes</taxon>
        <taxon>Hypocreomycetidae</taxon>
        <taxon>Hypocreales</taxon>
        <taxon>Bionectriaceae</taxon>
        <taxon>Clonostachys</taxon>
    </lineage>
</organism>
<comment type="caution">
    <text evidence="1">The sequence shown here is derived from an EMBL/GenBank/DDBJ whole genome shotgun (WGS) entry which is preliminary data.</text>
</comment>
<evidence type="ECO:0000313" key="1">
    <source>
        <dbReference type="EMBL" id="CAG9974678.1"/>
    </source>
</evidence>
<dbReference type="PANTHER" id="PTHR21310">
    <property type="entry name" value="AMINOGLYCOSIDE PHOSPHOTRANSFERASE-RELATED-RELATED"/>
    <property type="match status" value="1"/>
</dbReference>
<dbReference type="OrthoDB" id="5412996at2759"/>
<proteinExistence type="predicted"/>
<reference evidence="1 2" key="2">
    <citation type="submission" date="2021-10" db="EMBL/GenBank/DDBJ databases">
        <authorList>
            <person name="Piombo E."/>
        </authorList>
    </citation>
    <scope>NUCLEOTIDE SEQUENCE [LARGE SCALE GENOMIC DNA]</scope>
</reference>
<dbReference type="EMBL" id="CABFNO020001248">
    <property type="protein sequence ID" value="CAG9974678.1"/>
    <property type="molecule type" value="Genomic_DNA"/>
</dbReference>
<sequence>MDEAVPLDLLAVAMDPLISLRDGHNSSARESWVYQPRVYRSLEVFVADRVGDRGPCTSDPKLPGDPYRFRFSDGFCVSLRITCPKPSDPDAIKVEKISRVVEWIKYLSTNTSIPMPHILSFSKDVSDVLPILEVPFYLVESMRRGKSLRSYLIALRESQTVSANRANEIRSNIYEQISKYYLELRRLTMDHIGSVSVDSSGEFEVTKRPFTGSMEYLLSHIPNYPMHEWPEEPFSTAEDYFWFMCEQNMTALWGLRTLGIPRRLNPVADDVFAQWEDEDFNLDPGKVAKCARLRFRARHGFLQLIKEFATREEYCNGPFVPAMPHLDWELFRVDYDRRTGKINHLFEPATMNFLPLPFLCIPPPWLTLKPVMSYIDRNKFGSFIEQYEKELPMFLEALRTVEERLSDTGTILENEKPLSTLMLESWENKSFWFHYALENMEAVDQLYYAVLYQLHPEGKPFELSPALEVEMEKYVEHSLEQIYACRKDYDNFLKEVKD</sequence>